<dbReference type="EMBL" id="CM047738">
    <property type="protein sequence ID" value="KAJ0047221.1"/>
    <property type="molecule type" value="Genomic_DNA"/>
</dbReference>
<sequence length="51" mass="5554">MAGLKLEIGCLLNVVVANGEKLSLEGYDATLRAQWLCTLGPILWGFGQMQM</sequence>
<name>A0ACC0Z7E9_9ROSI</name>
<accession>A0ACC0Z7E9</accession>
<proteinExistence type="predicted"/>
<reference evidence="2" key="1">
    <citation type="journal article" date="2023" name="G3 (Bethesda)">
        <title>Genome assembly and association tests identify interacting loci associated with vigor, precocity, and sex in interspecific pistachio rootstocks.</title>
        <authorList>
            <person name="Palmer W."/>
            <person name="Jacygrad E."/>
            <person name="Sagayaradj S."/>
            <person name="Cavanaugh K."/>
            <person name="Han R."/>
            <person name="Bertier L."/>
            <person name="Beede B."/>
            <person name="Kafkas S."/>
            <person name="Golino D."/>
            <person name="Preece J."/>
            <person name="Michelmore R."/>
        </authorList>
    </citation>
    <scope>NUCLEOTIDE SEQUENCE [LARGE SCALE GENOMIC DNA]</scope>
</reference>
<protein>
    <submittedName>
        <fullName evidence="1">Uncharacterized protein</fullName>
    </submittedName>
</protein>
<dbReference type="Proteomes" id="UP001163603">
    <property type="component" value="Chromosome 3"/>
</dbReference>
<evidence type="ECO:0000313" key="2">
    <source>
        <dbReference type="Proteomes" id="UP001163603"/>
    </source>
</evidence>
<gene>
    <name evidence="1" type="ORF">Pint_05416</name>
</gene>
<keyword evidence="2" id="KW-1185">Reference proteome</keyword>
<evidence type="ECO:0000313" key="1">
    <source>
        <dbReference type="EMBL" id="KAJ0047221.1"/>
    </source>
</evidence>
<comment type="caution">
    <text evidence="1">The sequence shown here is derived from an EMBL/GenBank/DDBJ whole genome shotgun (WGS) entry which is preliminary data.</text>
</comment>
<organism evidence="1 2">
    <name type="scientific">Pistacia integerrima</name>
    <dbReference type="NCBI Taxonomy" id="434235"/>
    <lineage>
        <taxon>Eukaryota</taxon>
        <taxon>Viridiplantae</taxon>
        <taxon>Streptophyta</taxon>
        <taxon>Embryophyta</taxon>
        <taxon>Tracheophyta</taxon>
        <taxon>Spermatophyta</taxon>
        <taxon>Magnoliopsida</taxon>
        <taxon>eudicotyledons</taxon>
        <taxon>Gunneridae</taxon>
        <taxon>Pentapetalae</taxon>
        <taxon>rosids</taxon>
        <taxon>malvids</taxon>
        <taxon>Sapindales</taxon>
        <taxon>Anacardiaceae</taxon>
        <taxon>Pistacia</taxon>
    </lineage>
</organism>